<dbReference type="UniPathway" id="UPA00973"/>
<name>I0AGE9_IGNAJ</name>
<evidence type="ECO:0000313" key="12">
    <source>
        <dbReference type="Proteomes" id="UP000007394"/>
    </source>
</evidence>
<dbReference type="Gene3D" id="3.40.50.2000">
    <property type="entry name" value="Glycogen Phosphorylase B"/>
    <property type="match status" value="1"/>
</dbReference>
<accession>I0AGE9</accession>
<dbReference type="EC" id="2.4.1.182" evidence="2 10"/>
<evidence type="ECO:0000256" key="2">
    <source>
        <dbReference type="ARBA" id="ARBA00012687"/>
    </source>
</evidence>
<evidence type="ECO:0000313" key="11">
    <source>
        <dbReference type="EMBL" id="AFH48056.1"/>
    </source>
</evidence>
<evidence type="ECO:0000256" key="5">
    <source>
        <dbReference type="ARBA" id="ARBA00022556"/>
    </source>
</evidence>
<evidence type="ECO:0000256" key="1">
    <source>
        <dbReference type="ARBA" id="ARBA00002056"/>
    </source>
</evidence>
<dbReference type="eggNOG" id="COG0763">
    <property type="taxonomic scope" value="Bacteria"/>
</dbReference>
<evidence type="ECO:0000256" key="8">
    <source>
        <dbReference type="ARBA" id="ARBA00023098"/>
    </source>
</evidence>
<sequence length="379" mass="42889">MLKSVLIIAGEASGDLHGAALIKELKKLDSEINFFGVGGNKMKDSGLELIYHSDRMSFLGFVEVVKHLPFIKRVQNQLLEEVKIRQTKFAILIDYPGFNISIAKKLKQLGVEIYYYISPQVWAWGKGRVKKIKKLVRKMFVVFPFEEKFYKEKDVDAEFVGHPLVRELNEYNFLSKEELRDKLSLASDKEILLLLPGSRKHEVEDIFPQIYSAAKKISEKFNLQIVVACASSVDESLLREVVPGNDYKIVAGFTYDLMKHSKFGIIKSGTSTLEAGLLNLPMIIVYKANTLTYLIGKTLVELQNIGIVNILLGKTLLPELIQNDVITEKIFSEANNILSDSGKYISIKNELKKLWDLLGNQNAAQNAAKKIYQLINEKS</sequence>
<dbReference type="Pfam" id="PF02684">
    <property type="entry name" value="LpxB"/>
    <property type="match status" value="1"/>
</dbReference>
<keyword evidence="12" id="KW-1185">Reference proteome</keyword>
<dbReference type="KEGG" id="ial:IALB_0344"/>
<evidence type="ECO:0000256" key="4">
    <source>
        <dbReference type="ARBA" id="ARBA00022516"/>
    </source>
</evidence>
<dbReference type="EMBL" id="CP003418">
    <property type="protein sequence ID" value="AFH48056.1"/>
    <property type="molecule type" value="Genomic_DNA"/>
</dbReference>
<dbReference type="NCBIfam" id="TIGR00215">
    <property type="entry name" value="lpxB"/>
    <property type="match status" value="1"/>
</dbReference>
<dbReference type="HAMAP" id="MF_00392">
    <property type="entry name" value="LpxB"/>
    <property type="match status" value="1"/>
</dbReference>
<dbReference type="HOGENOM" id="CLU_036577_3_1_10"/>
<dbReference type="GO" id="GO:0008915">
    <property type="term" value="F:lipid-A-disaccharide synthase activity"/>
    <property type="evidence" value="ECO:0007669"/>
    <property type="project" value="UniProtKB-UniRule"/>
</dbReference>
<gene>
    <name evidence="10 11" type="primary">lpxB</name>
    <name evidence="11" type="ordered locus">IALB_0344</name>
</gene>
<comment type="catalytic activity">
    <reaction evidence="9 10">
        <text>a lipid X + a UDP-2-N,3-O-bis[(3R)-3-hydroxyacyl]-alpha-D-glucosamine = a lipid A disaccharide + UDP + H(+)</text>
        <dbReference type="Rhea" id="RHEA:67828"/>
        <dbReference type="ChEBI" id="CHEBI:15378"/>
        <dbReference type="ChEBI" id="CHEBI:58223"/>
        <dbReference type="ChEBI" id="CHEBI:137748"/>
        <dbReference type="ChEBI" id="CHEBI:176338"/>
        <dbReference type="ChEBI" id="CHEBI:176343"/>
        <dbReference type="EC" id="2.4.1.182"/>
    </reaction>
</comment>
<dbReference type="GO" id="GO:0005543">
    <property type="term" value="F:phospholipid binding"/>
    <property type="evidence" value="ECO:0007669"/>
    <property type="project" value="TreeGrafter"/>
</dbReference>
<comment type="pathway">
    <text evidence="10">Bacterial outer membrane biogenesis; LPS lipid A biosynthesis.</text>
</comment>
<keyword evidence="7 10" id="KW-0808">Transferase</keyword>
<protein>
    <recommendedName>
        <fullName evidence="3 10">Lipid-A-disaccharide synthase</fullName>
        <ecNumber evidence="2 10">2.4.1.182</ecNumber>
    </recommendedName>
</protein>
<dbReference type="OrthoDB" id="9801642at2"/>
<keyword evidence="6 10" id="KW-0328">Glycosyltransferase</keyword>
<evidence type="ECO:0000256" key="6">
    <source>
        <dbReference type="ARBA" id="ARBA00022676"/>
    </source>
</evidence>
<keyword evidence="4 10" id="KW-0444">Lipid biosynthesis</keyword>
<dbReference type="PATRIC" id="fig|945713.3.peg.344"/>
<dbReference type="AlphaFoldDB" id="I0AGE9"/>
<dbReference type="PANTHER" id="PTHR30372:SF4">
    <property type="entry name" value="LIPID-A-DISACCHARIDE SYNTHASE, MITOCHONDRIAL-RELATED"/>
    <property type="match status" value="1"/>
</dbReference>
<reference evidence="11 12" key="1">
    <citation type="journal article" date="2012" name="Front. Microbiol.">
        <title>Complete genome of Ignavibacterium album, a metabolically versatile, flagellated, facultative anaerobe from the phylum Chlorobi.</title>
        <authorList>
            <person name="Liu Z."/>
            <person name="Frigaard N.-U."/>
            <person name="Vogl K."/>
            <person name="Iino T."/>
            <person name="Ohkuma M."/>
            <person name="Overmann J."/>
            <person name="Bryant D.A."/>
        </authorList>
    </citation>
    <scope>NUCLEOTIDE SEQUENCE [LARGE SCALE GENOMIC DNA]</scope>
    <source>
        <strain evidence="12">DSM 19864 / JCM 16511 / NBRC 101810 / Mat9-16</strain>
    </source>
</reference>
<proteinExistence type="inferred from homology"/>
<evidence type="ECO:0000256" key="9">
    <source>
        <dbReference type="ARBA" id="ARBA00048975"/>
    </source>
</evidence>
<dbReference type="PANTHER" id="PTHR30372">
    <property type="entry name" value="LIPID-A-DISACCHARIDE SYNTHASE"/>
    <property type="match status" value="1"/>
</dbReference>
<dbReference type="STRING" id="945713.IALB_0344"/>
<evidence type="ECO:0000256" key="7">
    <source>
        <dbReference type="ARBA" id="ARBA00022679"/>
    </source>
</evidence>
<dbReference type="InterPro" id="IPR003835">
    <property type="entry name" value="Glyco_trans_19"/>
</dbReference>
<evidence type="ECO:0000256" key="10">
    <source>
        <dbReference type="HAMAP-Rule" id="MF_00392"/>
    </source>
</evidence>
<evidence type="ECO:0000256" key="3">
    <source>
        <dbReference type="ARBA" id="ARBA00020902"/>
    </source>
</evidence>
<comment type="similarity">
    <text evidence="10">Belongs to the LpxB family.</text>
</comment>
<dbReference type="Proteomes" id="UP000007394">
    <property type="component" value="Chromosome"/>
</dbReference>
<dbReference type="GO" id="GO:0009245">
    <property type="term" value="P:lipid A biosynthetic process"/>
    <property type="evidence" value="ECO:0007669"/>
    <property type="project" value="UniProtKB-UniRule"/>
</dbReference>
<dbReference type="RefSeq" id="WP_014559215.1">
    <property type="nucleotide sequence ID" value="NC_017464.1"/>
</dbReference>
<comment type="function">
    <text evidence="1 10">Condensation of UDP-2,3-diacylglucosamine and 2,3-diacylglucosamine-1-phosphate to form lipid A disaccharide, a precursor of lipid A, a phosphorylated glycolipid that anchors the lipopolysaccharide to the outer membrane of the cell.</text>
</comment>
<organism evidence="11 12">
    <name type="scientific">Ignavibacterium album (strain DSM 19864 / JCM 16511 / NBRC 101810 / Mat9-16)</name>
    <dbReference type="NCBI Taxonomy" id="945713"/>
    <lineage>
        <taxon>Bacteria</taxon>
        <taxon>Pseudomonadati</taxon>
        <taxon>Ignavibacteriota</taxon>
        <taxon>Ignavibacteria</taxon>
        <taxon>Ignavibacteriales</taxon>
        <taxon>Ignavibacteriaceae</taxon>
        <taxon>Ignavibacterium</taxon>
    </lineage>
</organism>
<keyword evidence="5 10" id="KW-0441">Lipid A biosynthesis</keyword>
<dbReference type="SUPFAM" id="SSF53756">
    <property type="entry name" value="UDP-Glycosyltransferase/glycogen phosphorylase"/>
    <property type="match status" value="1"/>
</dbReference>
<keyword evidence="8 10" id="KW-0443">Lipid metabolism</keyword>
<dbReference type="GO" id="GO:0016020">
    <property type="term" value="C:membrane"/>
    <property type="evidence" value="ECO:0007669"/>
    <property type="project" value="GOC"/>
</dbReference>